<dbReference type="OrthoDB" id="9785326at2"/>
<keyword evidence="2 3" id="KW-0732">Signal</keyword>
<evidence type="ECO:0000313" key="4">
    <source>
        <dbReference type="EMBL" id="CZF77241.1"/>
    </source>
</evidence>
<dbReference type="PANTHER" id="PTHR30035:SF3">
    <property type="entry name" value="INTERMEMBRANE PHOSPHOLIPID TRANSPORT SYSTEM LIPOPROTEIN MLAA"/>
    <property type="match status" value="1"/>
</dbReference>
<dbReference type="AlphaFoldDB" id="A0A128ET59"/>
<evidence type="ECO:0000256" key="2">
    <source>
        <dbReference type="ARBA" id="ARBA00022729"/>
    </source>
</evidence>
<protein>
    <submittedName>
        <fullName evidence="4">Putative phospholipid-binding lipoprotein MlaA</fullName>
    </submittedName>
</protein>
<reference evidence="5" key="1">
    <citation type="submission" date="2016-02" db="EMBL/GenBank/DDBJ databases">
        <authorList>
            <person name="Rodrigo-Torres Lidia"/>
            <person name="Arahal R.David."/>
        </authorList>
    </citation>
    <scope>NUCLEOTIDE SEQUENCE [LARGE SCALE GENOMIC DNA]</scope>
    <source>
        <strain evidence="5">CECT 8713</strain>
    </source>
</reference>
<evidence type="ECO:0000256" key="1">
    <source>
        <dbReference type="ARBA" id="ARBA00010634"/>
    </source>
</evidence>
<accession>A0A128ET59</accession>
<comment type="similarity">
    <text evidence="1">Belongs to the MlaA family.</text>
</comment>
<gene>
    <name evidence="4" type="primary">mlaA</name>
    <name evidence="4" type="ORF">GMA8713_00084</name>
</gene>
<evidence type="ECO:0000313" key="5">
    <source>
        <dbReference type="Proteomes" id="UP000073601"/>
    </source>
</evidence>
<dbReference type="RefSeq" id="WP_062704653.1">
    <property type="nucleotide sequence ID" value="NZ_CAWRCI010000001.1"/>
</dbReference>
<evidence type="ECO:0000256" key="3">
    <source>
        <dbReference type="SAM" id="SignalP"/>
    </source>
</evidence>
<sequence length="262" mass="29065">MWKQLILAVGVLVLLSGCAQSPEDLQADAETNAEFDISHPNDPFEGFNRAMWTVNYDYLDPYVAKPVSLAYVNYVPSWTRTGISNFLSNLEEPASMVNSIVMLDGEAALTHFNRFWLNTVFGLGGLIDIASAANLPKISDRQFGDAMGYYDVGQGPYFMFPVYGPITLREGAGDVVDGLYPPLSLLTLPQSILKWLFEGMEDRAALVQQESLLTNSPDPYAFARDAYLQNKEFKARGGKAADLAEPDDSYLDDDLLDEIDDY</sequence>
<dbReference type="GO" id="GO:0016020">
    <property type="term" value="C:membrane"/>
    <property type="evidence" value="ECO:0007669"/>
    <property type="project" value="InterPro"/>
</dbReference>
<name>A0A128ET59_9GAMM</name>
<dbReference type="EMBL" id="FIZY01000001">
    <property type="protein sequence ID" value="CZF77241.1"/>
    <property type="molecule type" value="Genomic_DNA"/>
</dbReference>
<dbReference type="PROSITE" id="PS51257">
    <property type="entry name" value="PROKAR_LIPOPROTEIN"/>
    <property type="match status" value="1"/>
</dbReference>
<dbReference type="GO" id="GO:0120010">
    <property type="term" value="P:intermembrane phospholipid transfer"/>
    <property type="evidence" value="ECO:0007669"/>
    <property type="project" value="TreeGrafter"/>
</dbReference>
<dbReference type="InterPro" id="IPR007428">
    <property type="entry name" value="MlaA"/>
</dbReference>
<feature type="signal peptide" evidence="3">
    <location>
        <begin position="1"/>
        <end position="21"/>
    </location>
</feature>
<organism evidence="4 5">
    <name type="scientific">Grimontia marina</name>
    <dbReference type="NCBI Taxonomy" id="646534"/>
    <lineage>
        <taxon>Bacteria</taxon>
        <taxon>Pseudomonadati</taxon>
        <taxon>Pseudomonadota</taxon>
        <taxon>Gammaproteobacteria</taxon>
        <taxon>Vibrionales</taxon>
        <taxon>Vibrionaceae</taxon>
        <taxon>Grimontia</taxon>
    </lineage>
</organism>
<feature type="chain" id="PRO_5007281620" evidence="3">
    <location>
        <begin position="22"/>
        <end position="262"/>
    </location>
</feature>
<keyword evidence="4" id="KW-0449">Lipoprotein</keyword>
<dbReference type="Pfam" id="PF04333">
    <property type="entry name" value="MlaA"/>
    <property type="match status" value="1"/>
</dbReference>
<dbReference type="PANTHER" id="PTHR30035">
    <property type="entry name" value="LIPOPROTEIN VACJ-RELATED"/>
    <property type="match status" value="1"/>
</dbReference>
<dbReference type="PRINTS" id="PR01805">
    <property type="entry name" value="VACJLIPOPROT"/>
</dbReference>
<keyword evidence="5" id="KW-1185">Reference proteome</keyword>
<dbReference type="Proteomes" id="UP000073601">
    <property type="component" value="Unassembled WGS sequence"/>
</dbReference>
<proteinExistence type="inferred from homology"/>